<reference evidence="2" key="1">
    <citation type="journal article" date="2014" name="Front. Microbiol.">
        <title>High frequency of phylogenetically diverse reductive dehalogenase-homologous genes in deep subseafloor sedimentary metagenomes.</title>
        <authorList>
            <person name="Kawai M."/>
            <person name="Futagami T."/>
            <person name="Toyoda A."/>
            <person name="Takaki Y."/>
            <person name="Nishi S."/>
            <person name="Hori S."/>
            <person name="Arai W."/>
            <person name="Tsubouchi T."/>
            <person name="Morono Y."/>
            <person name="Uchiyama I."/>
            <person name="Ito T."/>
            <person name="Fujiyama A."/>
            <person name="Inagaki F."/>
            <person name="Takami H."/>
        </authorList>
    </citation>
    <scope>NUCLEOTIDE SEQUENCE</scope>
    <source>
        <strain evidence="2">Expedition CK06-06</strain>
    </source>
</reference>
<name>X1GTB9_9ZZZZ</name>
<comment type="caution">
    <text evidence="2">The sequence shown here is derived from an EMBL/GenBank/DDBJ whole genome shotgun (WGS) entry which is preliminary data.</text>
</comment>
<proteinExistence type="predicted"/>
<accession>X1GTB9</accession>
<feature type="non-terminal residue" evidence="2">
    <location>
        <position position="78"/>
    </location>
</feature>
<sequence>MKQQRGQAIILVLILLAVGSLVIVPVLDYTTTALRAQRISEDTMAEQCVVDSSLEDALLKLLENLNDPAADYWLYGAN</sequence>
<dbReference type="EMBL" id="BARU01020120">
    <property type="protein sequence ID" value="GAH60417.1"/>
    <property type="molecule type" value="Genomic_DNA"/>
</dbReference>
<protein>
    <submittedName>
        <fullName evidence="2">Uncharacterized protein</fullName>
    </submittedName>
</protein>
<keyword evidence="1" id="KW-0472">Membrane</keyword>
<gene>
    <name evidence="2" type="ORF">S03H2_33075</name>
</gene>
<keyword evidence="1" id="KW-0812">Transmembrane</keyword>
<organism evidence="2">
    <name type="scientific">marine sediment metagenome</name>
    <dbReference type="NCBI Taxonomy" id="412755"/>
    <lineage>
        <taxon>unclassified sequences</taxon>
        <taxon>metagenomes</taxon>
        <taxon>ecological metagenomes</taxon>
    </lineage>
</organism>
<evidence type="ECO:0000313" key="2">
    <source>
        <dbReference type="EMBL" id="GAH60417.1"/>
    </source>
</evidence>
<dbReference type="AlphaFoldDB" id="X1GTB9"/>
<feature type="transmembrane region" description="Helical" evidence="1">
    <location>
        <begin position="7"/>
        <end position="27"/>
    </location>
</feature>
<keyword evidence="1" id="KW-1133">Transmembrane helix</keyword>
<evidence type="ECO:0000256" key="1">
    <source>
        <dbReference type="SAM" id="Phobius"/>
    </source>
</evidence>